<dbReference type="Gene3D" id="1.25.40.10">
    <property type="entry name" value="Tetratricopeptide repeat domain"/>
    <property type="match status" value="2"/>
</dbReference>
<dbReference type="PANTHER" id="PTHR11102:SF147">
    <property type="entry name" value="SEL1L ADAPTOR SUBUNIT OF ERAD E3 UBIQUITIN LIGASE"/>
    <property type="match status" value="1"/>
</dbReference>
<dbReference type="Proteomes" id="UP000183028">
    <property type="component" value="Unassembled WGS sequence"/>
</dbReference>
<name>A0A1H6SP01_9FIRM</name>
<evidence type="ECO:0000313" key="2">
    <source>
        <dbReference type="Proteomes" id="UP000183028"/>
    </source>
</evidence>
<dbReference type="GO" id="GO:0036503">
    <property type="term" value="P:ERAD pathway"/>
    <property type="evidence" value="ECO:0007669"/>
    <property type="project" value="TreeGrafter"/>
</dbReference>
<dbReference type="PANTHER" id="PTHR11102">
    <property type="entry name" value="SEL-1-LIKE PROTEIN"/>
    <property type="match status" value="1"/>
</dbReference>
<dbReference type="InterPro" id="IPR006597">
    <property type="entry name" value="Sel1-like"/>
</dbReference>
<dbReference type="eggNOG" id="COG0790">
    <property type="taxonomic scope" value="Bacteria"/>
</dbReference>
<dbReference type="AlphaFoldDB" id="A0A1H6SP01"/>
<dbReference type="SUPFAM" id="SSF81901">
    <property type="entry name" value="HCP-like"/>
    <property type="match status" value="3"/>
</dbReference>
<keyword evidence="2" id="KW-1185">Reference proteome</keyword>
<accession>A0A1H6SP01</accession>
<evidence type="ECO:0000313" key="1">
    <source>
        <dbReference type="EMBL" id="SEI69553.1"/>
    </source>
</evidence>
<protein>
    <submittedName>
        <fullName evidence="1">TPR repeat</fullName>
    </submittedName>
</protein>
<dbReference type="RefSeq" id="WP_074731830.1">
    <property type="nucleotide sequence ID" value="NZ_FNYK01000017.1"/>
</dbReference>
<proteinExistence type="predicted"/>
<dbReference type="EMBL" id="FNYK01000017">
    <property type="protein sequence ID" value="SEI69553.1"/>
    <property type="molecule type" value="Genomic_DNA"/>
</dbReference>
<dbReference type="SMART" id="SM00671">
    <property type="entry name" value="SEL1"/>
    <property type="match status" value="10"/>
</dbReference>
<organism evidence="1 2">
    <name type="scientific">Sharpea azabuensis</name>
    <dbReference type="NCBI Taxonomy" id="322505"/>
    <lineage>
        <taxon>Bacteria</taxon>
        <taxon>Bacillati</taxon>
        <taxon>Bacillota</taxon>
        <taxon>Erysipelotrichia</taxon>
        <taxon>Erysipelotrichales</taxon>
        <taxon>Coprobacillaceae</taxon>
        <taxon>Sharpea</taxon>
    </lineage>
</organism>
<dbReference type="STRING" id="322505.SAMN04487836_10922"/>
<dbReference type="InterPro" id="IPR011990">
    <property type="entry name" value="TPR-like_helical_dom_sf"/>
</dbReference>
<reference evidence="2" key="1">
    <citation type="submission" date="2016-10" db="EMBL/GenBank/DDBJ databases">
        <authorList>
            <person name="Varghese N."/>
        </authorList>
    </citation>
    <scope>NUCLEOTIDE SEQUENCE [LARGE SCALE GENOMIC DNA]</scope>
    <source>
        <strain evidence="2">DSM 20406</strain>
    </source>
</reference>
<dbReference type="Pfam" id="PF08238">
    <property type="entry name" value="Sel1"/>
    <property type="match status" value="10"/>
</dbReference>
<gene>
    <name evidence="1" type="ORF">SAMN04487834_101726</name>
</gene>
<sequence>MATKRMKKKKNTPQKRNSYITRLRELAQEDHPEALYQLGMEYLSGEHLSYNANCAFSYLEKSANHYYVPAMLELAFSYMTARGVKRDFEQARHWAKRALSLGSHEASDLLRQIDYSQVQEASNEKEYQQALKGYQNGDLKETSHLGECYIYGIGVTCDKEKGLALLHEALDQGYKEAAMLIGDTYFFDEELKNDAKALKYYQYGNQDNNKESLYMTGSIYINTYQDYNQGTAYLKKAAQYESAQAAYQLAIFYLGDNPHVPQDTKALKYYLQQALKADYEDAFEFLDYLHNEQSLKGRKVLSLDDFIELSQIAAKTKRPEDLNRLAFDYFKAQQTDLALKYLKEAANLGHEQSLRLLQVLSINKDDPENSLISAASKGDQSDAMNLASFYFSGIIVEKDIEKALEWLHIAYEKGSYEAGSILGEFYLTGEHVTQDTKKAISLLEDCAKHNNMRSLMILVDCYEKGIGVPKNKKKAELLKNRIANLENC</sequence>
<dbReference type="InterPro" id="IPR050767">
    <property type="entry name" value="Sel1_AlgK"/>
</dbReference>